<organism evidence="1 2">
    <name type="scientific">Cylindrospermopsis raciborskii C07</name>
    <dbReference type="NCBI Taxonomy" id="2014886"/>
    <lineage>
        <taxon>Bacteria</taxon>
        <taxon>Bacillati</taxon>
        <taxon>Cyanobacteriota</taxon>
        <taxon>Cyanophyceae</taxon>
        <taxon>Nostocales</taxon>
        <taxon>Aphanizomenonaceae</taxon>
        <taxon>Cylindrospermopsis</taxon>
    </lineage>
</organism>
<evidence type="ECO:0008006" key="3">
    <source>
        <dbReference type="Google" id="ProtNLM"/>
    </source>
</evidence>
<keyword evidence="2" id="KW-1185">Reference proteome</keyword>
<dbReference type="RefSeq" id="WP_071241699.1">
    <property type="nucleotide sequence ID" value="NZ_NJHS01000117.1"/>
</dbReference>
<protein>
    <recommendedName>
        <fullName evidence="3">Transposase</fullName>
    </recommendedName>
</protein>
<comment type="caution">
    <text evidence="1">The sequence shown here is derived from an EMBL/GenBank/DDBJ whole genome shotgun (WGS) entry which is preliminary data.</text>
</comment>
<name>A0ABX4WJV9_9CYAN</name>
<reference evidence="1 2" key="1">
    <citation type="submission" date="2017-06" db="EMBL/GenBank/DDBJ databases">
        <title>Genome variation in co-occurring toxic Cylindrospermopsis raciborskii strains determines phenotypic plasticity.</title>
        <authorList>
            <person name="Willis A."/>
            <person name="Woodhouse J."/>
            <person name="Ongley S."/>
            <person name="Jex A."/>
            <person name="Burford M."/>
            <person name="Neilan B."/>
        </authorList>
    </citation>
    <scope>NUCLEOTIDE SEQUENCE [LARGE SCALE GENOMIC DNA]</scope>
    <source>
        <strain evidence="1 2">C07</strain>
    </source>
</reference>
<dbReference type="Proteomes" id="UP000236284">
    <property type="component" value="Unassembled WGS sequence"/>
</dbReference>
<sequence length="70" mass="7765">MKLIAIAILWTSGVITKGGKNLTGDRRNSDRSLARGISNISSVRKTSGMVNYVVLKEDRSREISNISEWN</sequence>
<dbReference type="EMBL" id="NJHS01000117">
    <property type="protein sequence ID" value="PNJ95113.1"/>
    <property type="molecule type" value="Genomic_DNA"/>
</dbReference>
<accession>A0ABX4WJV9</accession>
<proteinExistence type="predicted"/>
<evidence type="ECO:0000313" key="2">
    <source>
        <dbReference type="Proteomes" id="UP000236284"/>
    </source>
</evidence>
<evidence type="ECO:0000313" key="1">
    <source>
        <dbReference type="EMBL" id="PNJ95113.1"/>
    </source>
</evidence>
<gene>
    <name evidence="1" type="ORF">CEP15_12110</name>
</gene>